<organism evidence="12">
    <name type="scientific">Paenibacillus sp. BIHB 4019</name>
    <dbReference type="NCBI Taxonomy" id="1870819"/>
    <lineage>
        <taxon>Bacteria</taxon>
        <taxon>Bacillati</taxon>
        <taxon>Bacillota</taxon>
        <taxon>Bacilli</taxon>
        <taxon>Bacillales</taxon>
        <taxon>Paenibacillaceae</taxon>
        <taxon>Paenibacillus</taxon>
    </lineage>
</organism>
<dbReference type="UniPathway" id="UPA00038">
    <property type="reaction ID" value="UER00491"/>
</dbReference>
<evidence type="ECO:0000256" key="6">
    <source>
        <dbReference type="ARBA" id="ARBA00047473"/>
    </source>
</evidence>
<evidence type="ECO:0000256" key="10">
    <source>
        <dbReference type="PIRSR" id="PIRSR500134-3"/>
    </source>
</evidence>
<feature type="binding site" evidence="10">
    <location>
        <position position="122"/>
    </location>
    <ligand>
        <name>NAD(+)</name>
        <dbReference type="ChEBI" id="CHEBI:57540"/>
    </ligand>
</feature>
<comment type="catalytic activity">
    <reaction evidence="6 7">
        <text>UDP-alpha-D-glucose + 2 NAD(+) + H2O = UDP-alpha-D-glucuronate + 2 NADH + 3 H(+)</text>
        <dbReference type="Rhea" id="RHEA:23596"/>
        <dbReference type="ChEBI" id="CHEBI:15377"/>
        <dbReference type="ChEBI" id="CHEBI:15378"/>
        <dbReference type="ChEBI" id="CHEBI:57540"/>
        <dbReference type="ChEBI" id="CHEBI:57945"/>
        <dbReference type="ChEBI" id="CHEBI:58052"/>
        <dbReference type="ChEBI" id="CHEBI:58885"/>
        <dbReference type="EC" id="1.1.1.22"/>
    </reaction>
</comment>
<dbReference type="PIRSF" id="PIRSF000124">
    <property type="entry name" value="UDPglc_GDPman_dh"/>
    <property type="match status" value="1"/>
</dbReference>
<dbReference type="Pfam" id="PF00984">
    <property type="entry name" value="UDPG_MGDP_dh"/>
    <property type="match status" value="1"/>
</dbReference>
<feature type="binding site" evidence="10">
    <location>
        <position position="274"/>
    </location>
    <ligand>
        <name>NAD(+)</name>
        <dbReference type="ChEBI" id="CHEBI:57540"/>
    </ligand>
</feature>
<evidence type="ECO:0000256" key="3">
    <source>
        <dbReference type="ARBA" id="ARBA00012954"/>
    </source>
</evidence>
<sequence length="431" mass="46743">MIAVIGLGFVGLTTGLGLAHRLGCTLFAYDCDSNKRELYQAGRIPFHEPELQEHLGRYLGNRFIVCDTLEEALRRAEYIFYCVGTPALADGGTDLNALLDGIKASHEVLSDGQFRVLAIKSTVPPGTTSRVIAPLLEQFGLLPGEHVGLAANPEFLREGSAWRDVMEPDRIVIGEAEPIGGRKLAELYALGFDAPIRRVSATAAEFVKYMSNSLLATLISFANEMAMIAERTGDIDIPQAFDLLHEDKRWHGTPAKMTDYVYPGCGYGGYCLPKDIASMIHHASAIGEYAGLLKAAVDVNEKAQKRMAEQIAAAAGNDKNRKIGILGLSFKPGSDDVRGAVSFGILRLLLGMGYLNIAAYDPIAMNAFDLAFGLPISYAQTMEELVSGSEVIAIMTSWEEFKEKRHLLSGKLVIDGRYTEAQSGVIVHAGQ</sequence>
<dbReference type="Gene3D" id="3.40.50.720">
    <property type="entry name" value="NAD(P)-binding Rossmann-like Domain"/>
    <property type="match status" value="2"/>
</dbReference>
<evidence type="ECO:0000256" key="2">
    <source>
        <dbReference type="ARBA" id="ARBA00006601"/>
    </source>
</evidence>
<dbReference type="GO" id="GO:0003979">
    <property type="term" value="F:UDP-glucose 6-dehydrogenase activity"/>
    <property type="evidence" value="ECO:0007669"/>
    <property type="project" value="UniProtKB-EC"/>
</dbReference>
<dbReference type="InterPro" id="IPR001732">
    <property type="entry name" value="UDP-Glc/GDP-Man_DH_N"/>
</dbReference>
<dbReference type="GO" id="GO:0051287">
    <property type="term" value="F:NAD binding"/>
    <property type="evidence" value="ECO:0007669"/>
    <property type="project" value="InterPro"/>
</dbReference>
<comment type="pathway">
    <text evidence="1">Nucleotide-sugar biosynthesis; UDP-alpha-D-glucuronate biosynthesis; UDP-alpha-D-glucuronate from UDP-alpha-D-glucose: step 1/1.</text>
</comment>
<dbReference type="GO" id="GO:0000271">
    <property type="term" value="P:polysaccharide biosynthetic process"/>
    <property type="evidence" value="ECO:0007669"/>
    <property type="project" value="InterPro"/>
</dbReference>
<dbReference type="InterPro" id="IPR036291">
    <property type="entry name" value="NAD(P)-bd_dom_sf"/>
</dbReference>
<keyword evidence="5 7" id="KW-0520">NAD</keyword>
<dbReference type="PANTHER" id="PTHR43750">
    <property type="entry name" value="UDP-GLUCOSE 6-DEHYDROGENASE TUAD"/>
    <property type="match status" value="1"/>
</dbReference>
<evidence type="ECO:0000259" key="11">
    <source>
        <dbReference type="SMART" id="SM00984"/>
    </source>
</evidence>
<evidence type="ECO:0000256" key="5">
    <source>
        <dbReference type="ARBA" id="ARBA00023027"/>
    </source>
</evidence>
<dbReference type="EMBL" id="CP016808">
    <property type="protein sequence ID" value="ANY70216.1"/>
    <property type="molecule type" value="Genomic_DNA"/>
</dbReference>
<evidence type="ECO:0000256" key="9">
    <source>
        <dbReference type="PIRSR" id="PIRSR500134-2"/>
    </source>
</evidence>
<reference evidence="12" key="1">
    <citation type="submission" date="2016-08" db="EMBL/GenBank/DDBJ databases">
        <title>Complete Genome Seqeunce of Paenibacillus sp. BIHB 4019 from tea rhizoplane.</title>
        <authorList>
            <person name="Thakur R."/>
            <person name="Swarnkar M.K."/>
            <person name="Gulati A."/>
        </authorList>
    </citation>
    <scope>NUCLEOTIDE SEQUENCE [LARGE SCALE GENOMIC DNA]</scope>
    <source>
        <strain evidence="12">BIHB4019</strain>
    </source>
</reference>
<dbReference type="RefSeq" id="WP_099521145.1">
    <property type="nucleotide sequence ID" value="NZ_CP016808.1"/>
</dbReference>
<dbReference type="EC" id="1.1.1.22" evidence="3 7"/>
<dbReference type="SUPFAM" id="SSF52413">
    <property type="entry name" value="UDP-glucose/GDP-mannose dehydrogenase C-terminal domain"/>
    <property type="match status" value="1"/>
</dbReference>
<dbReference type="InterPro" id="IPR008927">
    <property type="entry name" value="6-PGluconate_DH-like_C_sf"/>
</dbReference>
<dbReference type="InterPro" id="IPR014027">
    <property type="entry name" value="UDP-Glc/GDP-Man_DH_C"/>
</dbReference>
<feature type="binding site" evidence="10">
    <location>
        <position position="85"/>
    </location>
    <ligand>
        <name>NAD(+)</name>
        <dbReference type="ChEBI" id="CHEBI:57540"/>
    </ligand>
</feature>
<dbReference type="Pfam" id="PF03720">
    <property type="entry name" value="UDPG_MGDP_dh_C"/>
    <property type="match status" value="1"/>
</dbReference>
<dbReference type="SUPFAM" id="SSF51735">
    <property type="entry name" value="NAD(P)-binding Rossmann-fold domains"/>
    <property type="match status" value="1"/>
</dbReference>
<feature type="binding site" evidence="9">
    <location>
        <position position="331"/>
    </location>
    <ligand>
        <name>substrate</name>
    </ligand>
</feature>
<keyword evidence="4 7" id="KW-0560">Oxidoreductase</keyword>
<dbReference type="AlphaFoldDB" id="A0A1B2DR85"/>
<accession>A0A1B2DR85</accession>
<proteinExistence type="inferred from homology"/>
<feature type="active site" description="Nucleophile" evidence="8">
    <location>
        <position position="271"/>
    </location>
</feature>
<feature type="domain" description="UDP-glucose/GDP-mannose dehydrogenase C-terminal" evidence="11">
    <location>
        <begin position="324"/>
        <end position="421"/>
    </location>
</feature>
<dbReference type="PANTHER" id="PTHR43750:SF3">
    <property type="entry name" value="UDP-GLUCOSE 6-DEHYDROGENASE TUAD"/>
    <property type="match status" value="1"/>
</dbReference>
<feature type="binding site" evidence="9">
    <location>
        <position position="208"/>
    </location>
    <ligand>
        <name>substrate</name>
    </ligand>
</feature>
<dbReference type="PIRSF" id="PIRSF500134">
    <property type="entry name" value="UDPglc_DH_bac"/>
    <property type="match status" value="1"/>
</dbReference>
<feature type="binding site" evidence="9">
    <location>
        <position position="268"/>
    </location>
    <ligand>
        <name>substrate</name>
    </ligand>
</feature>
<dbReference type="InterPro" id="IPR036220">
    <property type="entry name" value="UDP-Glc/GDP-Man_DH_C_sf"/>
</dbReference>
<dbReference type="GO" id="GO:0006065">
    <property type="term" value="P:UDP-glucuronate biosynthetic process"/>
    <property type="evidence" value="ECO:0007669"/>
    <property type="project" value="UniProtKB-UniPathway"/>
</dbReference>
<feature type="binding site" evidence="10">
    <location>
        <position position="35"/>
    </location>
    <ligand>
        <name>NAD(+)</name>
        <dbReference type="ChEBI" id="CHEBI:57540"/>
    </ligand>
</feature>
<feature type="binding site" evidence="10">
    <location>
        <position position="158"/>
    </location>
    <ligand>
        <name>NAD(+)</name>
        <dbReference type="ChEBI" id="CHEBI:57540"/>
    </ligand>
</feature>
<name>A0A1B2DR85_9BACL</name>
<dbReference type="SUPFAM" id="SSF48179">
    <property type="entry name" value="6-phosphogluconate dehydrogenase C-terminal domain-like"/>
    <property type="match status" value="1"/>
</dbReference>
<feature type="binding site" evidence="10">
    <location>
        <position position="30"/>
    </location>
    <ligand>
        <name>NAD(+)</name>
        <dbReference type="ChEBI" id="CHEBI:57540"/>
    </ligand>
</feature>
<gene>
    <name evidence="12" type="ORF">BBD42_29695</name>
</gene>
<protein>
    <recommendedName>
        <fullName evidence="3 7">UDP-glucose 6-dehydrogenase</fullName>
        <ecNumber evidence="3 7">1.1.1.22</ecNumber>
    </recommendedName>
</protein>
<dbReference type="NCBIfam" id="TIGR03026">
    <property type="entry name" value="NDP-sugDHase"/>
    <property type="match status" value="1"/>
</dbReference>
<dbReference type="SMART" id="SM00984">
    <property type="entry name" value="UDPG_MGDP_dh_C"/>
    <property type="match status" value="1"/>
</dbReference>
<dbReference type="InterPro" id="IPR017476">
    <property type="entry name" value="UDP-Glc/GDP-Man"/>
</dbReference>
<feature type="binding site" evidence="10">
    <location>
        <position position="338"/>
    </location>
    <ligand>
        <name>NAD(+)</name>
        <dbReference type="ChEBI" id="CHEBI:57540"/>
    </ligand>
</feature>
<dbReference type="Pfam" id="PF03721">
    <property type="entry name" value="UDPG_MGDP_dh_N"/>
    <property type="match status" value="1"/>
</dbReference>
<evidence type="ECO:0000256" key="7">
    <source>
        <dbReference type="PIRNR" id="PIRNR000124"/>
    </source>
</evidence>
<evidence type="ECO:0000313" key="12">
    <source>
        <dbReference type="EMBL" id="ANY70216.1"/>
    </source>
</evidence>
<dbReference type="InterPro" id="IPR014026">
    <property type="entry name" value="UDP-Glc/GDP-Man_DH_dimer"/>
</dbReference>
<dbReference type="InterPro" id="IPR028357">
    <property type="entry name" value="UDPglc_DH_bac"/>
</dbReference>
<comment type="similarity">
    <text evidence="2 7">Belongs to the UDP-glucose/GDP-mannose dehydrogenase family.</text>
</comment>
<evidence type="ECO:0000256" key="8">
    <source>
        <dbReference type="PIRSR" id="PIRSR500134-1"/>
    </source>
</evidence>
<evidence type="ECO:0000256" key="1">
    <source>
        <dbReference type="ARBA" id="ARBA00004701"/>
    </source>
</evidence>
<evidence type="ECO:0000256" key="4">
    <source>
        <dbReference type="ARBA" id="ARBA00023002"/>
    </source>
</evidence>
<feature type="binding site" evidence="9">
    <location>
        <begin position="260"/>
        <end position="264"/>
    </location>
    <ligand>
        <name>substrate</name>
    </ligand>
</feature>
<feature type="binding site" evidence="9">
    <location>
        <begin position="155"/>
        <end position="158"/>
    </location>
    <ligand>
        <name>substrate</name>
    </ligand>
</feature>